<dbReference type="InterPro" id="IPR037143">
    <property type="entry name" value="4-PPantetheinyl_Trfase_dom_sf"/>
</dbReference>
<evidence type="ECO:0000256" key="2">
    <source>
        <dbReference type="ARBA" id="ARBA00013172"/>
    </source>
</evidence>
<dbReference type="EC" id="2.7.8.7" evidence="2"/>
<evidence type="ECO:0000259" key="10">
    <source>
        <dbReference type="Pfam" id="PF22624"/>
    </source>
</evidence>
<dbReference type="Pfam" id="PF22624">
    <property type="entry name" value="AASDHPPT_N"/>
    <property type="match status" value="1"/>
</dbReference>
<evidence type="ECO:0000256" key="1">
    <source>
        <dbReference type="ARBA" id="ARBA00006195"/>
    </source>
</evidence>
<reference evidence="12" key="1">
    <citation type="submission" date="2022-11" db="UniProtKB">
        <authorList>
            <consortium name="WormBaseParasite"/>
        </authorList>
    </citation>
    <scope>IDENTIFICATION</scope>
</reference>
<evidence type="ECO:0000256" key="4">
    <source>
        <dbReference type="ARBA" id="ARBA00022679"/>
    </source>
</evidence>
<feature type="domain" description="4'-phosphopantetheinyl transferase N-terminal" evidence="10">
    <location>
        <begin position="32"/>
        <end position="120"/>
    </location>
</feature>
<dbReference type="GO" id="GO:0008897">
    <property type="term" value="F:holo-[acyl-carrier-protein] synthase activity"/>
    <property type="evidence" value="ECO:0007669"/>
    <property type="project" value="UniProtKB-EC"/>
</dbReference>
<evidence type="ECO:0000256" key="5">
    <source>
        <dbReference type="ARBA" id="ARBA00030484"/>
    </source>
</evidence>
<dbReference type="GO" id="GO:0019878">
    <property type="term" value="P:lysine biosynthetic process via aminoadipic acid"/>
    <property type="evidence" value="ECO:0007669"/>
    <property type="project" value="TreeGrafter"/>
</dbReference>
<keyword evidence="11" id="KW-1185">Reference proteome</keyword>
<evidence type="ECO:0000256" key="6">
    <source>
        <dbReference type="ARBA" id="ARBA00033443"/>
    </source>
</evidence>
<dbReference type="InterPro" id="IPR055066">
    <property type="entry name" value="AASDHPPT_N"/>
</dbReference>
<proteinExistence type="inferred from homology"/>
<sequence>MASTRENINPKCKCNRFAFSLQKAFEDEHLEAYFRKAIQCVNQEDYDKIMAFRYKDDSLACLAGRLFLRQISKRFTDAQWHEIEFARTEKGKPYLVKPEGHSFGLNVSHQGDYTVFASSCSEKVGVDVMRLDINRNNKSADEYINSMARSASAEELKQMRGQATEAMKMTMFYRYWCLKEAVLKATGEGIVNDLSRYDFRIDPSDRFKPGCFLTSTTVLADGKLQNQWTFEESFVDSTHAIAVCREKKLPKTCMFAEDPESKLFFSKVGFDFLLNGATVLNPLPNDAATEYENFQEKLRKTF</sequence>
<dbReference type="Gene3D" id="3.90.470.20">
    <property type="entry name" value="4'-phosphopantetheinyl transferase domain"/>
    <property type="match status" value="2"/>
</dbReference>
<evidence type="ECO:0000259" key="9">
    <source>
        <dbReference type="Pfam" id="PF01648"/>
    </source>
</evidence>
<comment type="catalytic activity">
    <reaction evidence="8">
        <text>apo-[ACP] + acetyl-CoA = acetyl-[ACP] + adenosine 3',5'-bisphosphate + H(+)</text>
        <dbReference type="Rhea" id="RHEA:46564"/>
        <dbReference type="Rhea" id="RHEA-COMP:9621"/>
        <dbReference type="Rhea" id="RHEA-COMP:9690"/>
        <dbReference type="ChEBI" id="CHEBI:15378"/>
        <dbReference type="ChEBI" id="CHEBI:29999"/>
        <dbReference type="ChEBI" id="CHEBI:57288"/>
        <dbReference type="ChEBI" id="CHEBI:58343"/>
        <dbReference type="ChEBI" id="CHEBI:78446"/>
    </reaction>
    <physiologicalReaction direction="left-to-right" evidence="8">
        <dbReference type="Rhea" id="RHEA:46565"/>
    </physiologicalReaction>
</comment>
<dbReference type="Proteomes" id="UP000887577">
    <property type="component" value="Unplaced"/>
</dbReference>
<dbReference type="PANTHER" id="PTHR12215:SF23">
    <property type="entry name" value="L-AMINOADIPATE-SEMIALDEHYDE DEHYDROGENASE-PHOSPHOPANTETHEINYL TRANSFERASE"/>
    <property type="match status" value="1"/>
</dbReference>
<dbReference type="InterPro" id="IPR008278">
    <property type="entry name" value="4-PPantetheinyl_Trfase_dom"/>
</dbReference>
<organism evidence="11 12">
    <name type="scientific">Panagrolaimus superbus</name>
    <dbReference type="NCBI Taxonomy" id="310955"/>
    <lineage>
        <taxon>Eukaryota</taxon>
        <taxon>Metazoa</taxon>
        <taxon>Ecdysozoa</taxon>
        <taxon>Nematoda</taxon>
        <taxon>Chromadorea</taxon>
        <taxon>Rhabditida</taxon>
        <taxon>Tylenchina</taxon>
        <taxon>Panagrolaimomorpha</taxon>
        <taxon>Panagrolaimoidea</taxon>
        <taxon>Panagrolaimidae</taxon>
        <taxon>Panagrolaimus</taxon>
    </lineage>
</organism>
<dbReference type="GO" id="GO:0005829">
    <property type="term" value="C:cytosol"/>
    <property type="evidence" value="ECO:0007669"/>
    <property type="project" value="TreeGrafter"/>
</dbReference>
<dbReference type="AlphaFoldDB" id="A0A914YKD8"/>
<evidence type="ECO:0000256" key="3">
    <source>
        <dbReference type="ARBA" id="ARBA00016301"/>
    </source>
</evidence>
<evidence type="ECO:0000256" key="8">
    <source>
        <dbReference type="ARBA" id="ARBA00048794"/>
    </source>
</evidence>
<comment type="similarity">
    <text evidence="1">Belongs to the P-Pant transferase superfamily. AcpS family.</text>
</comment>
<dbReference type="FunFam" id="3.90.470.20:FF:000003">
    <property type="entry name" value="L-aminoadipate-semialdehyde dehydrogenase-phosphopantetheinyl transferase"/>
    <property type="match status" value="1"/>
</dbReference>
<protein>
    <recommendedName>
        <fullName evidence="3">L-aminoadipate-semialdehyde dehydrogenase-phosphopantetheinyl transferase</fullName>
        <ecNumber evidence="2">2.7.8.7</ecNumber>
    </recommendedName>
    <alternativeName>
        <fullName evidence="5">4'-phosphopantetheinyl transferase</fullName>
    </alternativeName>
    <alternativeName>
        <fullName evidence="6">Alpha-aminoadipic semialdehyde dehydrogenase-phosphopantetheinyl transferase</fullName>
    </alternativeName>
</protein>
<dbReference type="Pfam" id="PF01648">
    <property type="entry name" value="ACPS"/>
    <property type="match status" value="1"/>
</dbReference>
<accession>A0A914YKD8</accession>
<comment type="catalytic activity">
    <reaction evidence="7">
        <text>apo-[ACP] + CoA = holo-[ACP] + adenosine 3',5'-bisphosphate + H(+)</text>
        <dbReference type="Rhea" id="RHEA:12068"/>
        <dbReference type="Rhea" id="RHEA-COMP:9685"/>
        <dbReference type="Rhea" id="RHEA-COMP:9690"/>
        <dbReference type="ChEBI" id="CHEBI:15378"/>
        <dbReference type="ChEBI" id="CHEBI:29999"/>
        <dbReference type="ChEBI" id="CHEBI:57287"/>
        <dbReference type="ChEBI" id="CHEBI:58343"/>
        <dbReference type="ChEBI" id="CHEBI:64479"/>
        <dbReference type="EC" id="2.7.8.7"/>
    </reaction>
    <physiologicalReaction direction="left-to-right" evidence="7">
        <dbReference type="Rhea" id="RHEA:12069"/>
    </physiologicalReaction>
</comment>
<dbReference type="GO" id="GO:0000287">
    <property type="term" value="F:magnesium ion binding"/>
    <property type="evidence" value="ECO:0007669"/>
    <property type="project" value="InterPro"/>
</dbReference>
<feature type="domain" description="4'-phosphopantetheinyl transferase" evidence="9">
    <location>
        <begin position="124"/>
        <end position="244"/>
    </location>
</feature>
<dbReference type="WBParaSite" id="PSU_v2.g20806.t1">
    <property type="protein sequence ID" value="PSU_v2.g20806.t1"/>
    <property type="gene ID" value="PSU_v2.g20806"/>
</dbReference>
<keyword evidence="4" id="KW-0808">Transferase</keyword>
<evidence type="ECO:0000256" key="7">
    <source>
        <dbReference type="ARBA" id="ARBA00048641"/>
    </source>
</evidence>
<dbReference type="PANTHER" id="PTHR12215">
    <property type="entry name" value="PHOSPHOPANTETHEINE TRANSFERASE"/>
    <property type="match status" value="1"/>
</dbReference>
<evidence type="ECO:0000313" key="12">
    <source>
        <dbReference type="WBParaSite" id="PSU_v2.g20806.t1"/>
    </source>
</evidence>
<evidence type="ECO:0000313" key="11">
    <source>
        <dbReference type="Proteomes" id="UP000887577"/>
    </source>
</evidence>
<dbReference type="SUPFAM" id="SSF56214">
    <property type="entry name" value="4'-phosphopantetheinyl transferase"/>
    <property type="match status" value="2"/>
</dbReference>
<dbReference type="InterPro" id="IPR050559">
    <property type="entry name" value="P-Pant_transferase_sf"/>
</dbReference>
<name>A0A914YKD8_9BILA</name>